<dbReference type="SUPFAM" id="SSF141452">
    <property type="entry name" value="Hcp1-like"/>
    <property type="match status" value="1"/>
</dbReference>
<dbReference type="PANTHER" id="PTHR34319">
    <property type="entry name" value="MAJOR EXPORTED PROTEIN"/>
    <property type="match status" value="1"/>
</dbReference>
<gene>
    <name evidence="1" type="ORF">ALQ33_04174</name>
</gene>
<sequence>MNPMPTPAYISIVDANQKVLTAKAFTPESVGNIYQTGHEDEAIVQAFKHTIDIPCDPQSGQPTGQRVHKPVCITKIFDRTSPLLLEALCSGATLSKVQIKWYRTSAQGKQEHYYTTTLDDAVIVKIEDYMPNCQDPDSAHFTHLQDVYFSYRKITWEHVKATTSGSDDWREPAMA</sequence>
<dbReference type="NCBIfam" id="TIGR03344">
    <property type="entry name" value="VI_effect_Hcp1"/>
    <property type="match status" value="1"/>
</dbReference>
<dbReference type="PANTHER" id="PTHR34319:SF6">
    <property type="entry name" value="MAJOR EXPORTED PROTEIN"/>
    <property type="match status" value="1"/>
</dbReference>
<protein>
    <submittedName>
        <fullName evidence="1">Hcp</fullName>
    </submittedName>
</protein>
<accession>A0A3M3YJN1</accession>
<reference evidence="1 2" key="1">
    <citation type="submission" date="2018-08" db="EMBL/GenBank/DDBJ databases">
        <title>Recombination of ecologically and evolutionarily significant loci maintains genetic cohesion in the Pseudomonas syringae species complex.</title>
        <authorList>
            <person name="Dillon M."/>
            <person name="Thakur S."/>
            <person name="Almeida R.N.D."/>
            <person name="Weir B.S."/>
            <person name="Guttman D.S."/>
        </authorList>
    </citation>
    <scope>NUCLEOTIDE SEQUENCE [LARGE SCALE GENOMIC DNA]</scope>
    <source>
        <strain evidence="1 2">ICMP 8902</strain>
    </source>
</reference>
<dbReference type="InterPro" id="IPR036624">
    <property type="entry name" value="Hcp1-lik_sf"/>
</dbReference>
<dbReference type="AlphaFoldDB" id="A0A3M3YJN1"/>
<comment type="caution">
    <text evidence="1">The sequence shown here is derived from an EMBL/GenBank/DDBJ whole genome shotgun (WGS) entry which is preliminary data.</text>
</comment>
<dbReference type="Pfam" id="PF05638">
    <property type="entry name" value="T6SS_HCP"/>
    <property type="match status" value="1"/>
</dbReference>
<proteinExistence type="predicted"/>
<evidence type="ECO:0000313" key="2">
    <source>
        <dbReference type="Proteomes" id="UP000279372"/>
    </source>
</evidence>
<dbReference type="EMBL" id="RBQB01000294">
    <property type="protein sequence ID" value="RMO82758.1"/>
    <property type="molecule type" value="Genomic_DNA"/>
</dbReference>
<dbReference type="InterPro" id="IPR052947">
    <property type="entry name" value="T6SS_Hcp1_domain"/>
</dbReference>
<name>A0A3M3YJN1_9PSED</name>
<evidence type="ECO:0000313" key="1">
    <source>
        <dbReference type="EMBL" id="RMO82758.1"/>
    </source>
</evidence>
<organism evidence="1 2">
    <name type="scientific">Pseudomonas syringae pv. philadelphi</name>
    <dbReference type="NCBI Taxonomy" id="251706"/>
    <lineage>
        <taxon>Bacteria</taxon>
        <taxon>Pseudomonadati</taxon>
        <taxon>Pseudomonadota</taxon>
        <taxon>Gammaproteobacteria</taxon>
        <taxon>Pseudomonadales</taxon>
        <taxon>Pseudomonadaceae</taxon>
        <taxon>Pseudomonas</taxon>
    </lineage>
</organism>
<dbReference type="Gene3D" id="2.30.110.20">
    <property type="entry name" value="Hcp1-like"/>
    <property type="match status" value="1"/>
</dbReference>
<dbReference type="InterPro" id="IPR008514">
    <property type="entry name" value="T6SS_Hcp"/>
</dbReference>
<dbReference type="Proteomes" id="UP000279372">
    <property type="component" value="Unassembled WGS sequence"/>
</dbReference>